<dbReference type="PROSITE" id="PS51257">
    <property type="entry name" value="PROKAR_LIPOPROTEIN"/>
    <property type="match status" value="1"/>
</dbReference>
<evidence type="ECO:0008006" key="6">
    <source>
        <dbReference type="Google" id="ProtNLM"/>
    </source>
</evidence>
<proteinExistence type="predicted"/>
<dbReference type="Gene3D" id="3.40.50.2300">
    <property type="match status" value="1"/>
</dbReference>
<dbReference type="KEGG" id="sgd:ELQ87_00710"/>
<dbReference type="Proteomes" id="UP000501753">
    <property type="component" value="Chromosome"/>
</dbReference>
<protein>
    <recommendedName>
        <fullName evidence="6">BMP family ABC transporter substrate-binding protein</fullName>
    </recommendedName>
</protein>
<evidence type="ECO:0000313" key="3">
    <source>
        <dbReference type="EMBL" id="QCN90168.1"/>
    </source>
</evidence>
<organism evidence="2 4">
    <name type="scientific">Streptomyces griseoviridis</name>
    <dbReference type="NCBI Taxonomy" id="45398"/>
    <lineage>
        <taxon>Bacteria</taxon>
        <taxon>Bacillati</taxon>
        <taxon>Actinomycetota</taxon>
        <taxon>Actinomycetes</taxon>
        <taxon>Kitasatosporales</taxon>
        <taxon>Streptomycetaceae</taxon>
        <taxon>Streptomyces</taxon>
    </lineage>
</organism>
<dbReference type="AlphaFoldDB" id="A0A3S9Z5E6"/>
<accession>A0A3S9Z5E6</accession>
<keyword evidence="1" id="KW-0732">Signal</keyword>
<name>A0A3S9Z5E6_STRGD</name>
<evidence type="ECO:0000313" key="5">
    <source>
        <dbReference type="Proteomes" id="UP000501753"/>
    </source>
</evidence>
<evidence type="ECO:0000256" key="1">
    <source>
        <dbReference type="SAM" id="SignalP"/>
    </source>
</evidence>
<evidence type="ECO:0000313" key="2">
    <source>
        <dbReference type="EMBL" id="AZS82981.1"/>
    </source>
</evidence>
<feature type="signal peptide" evidence="1">
    <location>
        <begin position="1"/>
        <end position="19"/>
    </location>
</feature>
<reference evidence="3 5" key="1">
    <citation type="submission" date="2018-04" db="EMBL/GenBank/DDBJ databases">
        <title>Complete genome sequences of Streptomyces griseoviridis K61 and characterization of antagonistic properties of biological control agents.</title>
        <authorList>
            <person name="Mariita R.M."/>
            <person name="Sello J.K."/>
        </authorList>
    </citation>
    <scope>NUCLEOTIDE SEQUENCE [LARGE SCALE GENOMIC DNA]</scope>
    <source>
        <strain evidence="3 5">K61</strain>
    </source>
</reference>
<keyword evidence="5" id="KW-1185">Reference proteome</keyword>
<dbReference type="OrthoDB" id="4824377at2"/>
<dbReference type="RefSeq" id="WP_127175897.1">
    <property type="nucleotide sequence ID" value="NZ_CP029078.1"/>
</dbReference>
<sequence length="226" mass="23139">MRRPLLAAAALCAATALLTGCGSGDDWSRPHPSPSAVGELGAGFLGLADPSASPAPEATVTPRPGSWSGVRPSRGYRVVLLTAGTDRPTRTLVAAVRAWAEREDVELRTVDAADSPDLLTAADSAVALRADLVISAGNDLIDPLATVTPNHLAQQFLVVGAELAEPTHNVTAVDWTGASFRGEGLGMSSTYAPASFTPARCAAAVRAGTAAVLSGRTGIVVWLDTF</sequence>
<gene>
    <name evidence="3" type="ORF">DDJ31_38650</name>
    <name evidence="2" type="ORF">ELQ87_00710</name>
</gene>
<evidence type="ECO:0000313" key="4">
    <source>
        <dbReference type="Proteomes" id="UP000271291"/>
    </source>
</evidence>
<dbReference type="Proteomes" id="UP000271291">
    <property type="component" value="Chromosome"/>
</dbReference>
<dbReference type="EMBL" id="CP034687">
    <property type="protein sequence ID" value="AZS82981.1"/>
    <property type="molecule type" value="Genomic_DNA"/>
</dbReference>
<dbReference type="EMBL" id="CP029078">
    <property type="protein sequence ID" value="QCN90168.1"/>
    <property type="molecule type" value="Genomic_DNA"/>
</dbReference>
<feature type="chain" id="PRO_5044600710" description="BMP family ABC transporter substrate-binding protein" evidence="1">
    <location>
        <begin position="20"/>
        <end position="226"/>
    </location>
</feature>
<reference evidence="2 4" key="2">
    <citation type="submission" date="2018-12" db="EMBL/GenBank/DDBJ databases">
        <title>Streptomyces griseoviridis F1-27 complete genome.</title>
        <authorList>
            <person name="Mariita R.M."/>
            <person name="Sello J.K."/>
        </authorList>
    </citation>
    <scope>NUCLEOTIDE SEQUENCE [LARGE SCALE GENOMIC DNA]</scope>
    <source>
        <strain evidence="2 4">F1-27</strain>
    </source>
</reference>